<feature type="compositionally biased region" description="Basic and acidic residues" evidence="1">
    <location>
        <begin position="216"/>
        <end position="227"/>
    </location>
</feature>
<dbReference type="GeneID" id="30965572"/>
<dbReference type="RefSeq" id="XP_020046273.1">
    <property type="nucleotide sequence ID" value="XM_020191936.1"/>
</dbReference>
<feature type="compositionally biased region" description="Basic and acidic residues" evidence="1">
    <location>
        <begin position="23"/>
        <end position="46"/>
    </location>
</feature>
<feature type="region of interest" description="Disordered" evidence="1">
    <location>
        <begin position="214"/>
        <end position="251"/>
    </location>
</feature>
<feature type="transmembrane region" description="Helical" evidence="2">
    <location>
        <begin position="161"/>
        <end position="186"/>
    </location>
</feature>
<dbReference type="Proteomes" id="UP000095038">
    <property type="component" value="Unassembled WGS sequence"/>
</dbReference>
<dbReference type="InParanoid" id="A0A1D2VEA5"/>
<reference evidence="4" key="1">
    <citation type="submission" date="2016-05" db="EMBL/GenBank/DDBJ databases">
        <title>Comparative genomics of biotechnologically important yeasts.</title>
        <authorList>
            <consortium name="DOE Joint Genome Institute"/>
            <person name="Riley R."/>
            <person name="Haridas S."/>
            <person name="Wolfe K.H."/>
            <person name="Lopes M.R."/>
            <person name="Hittinger C.T."/>
            <person name="Goker M."/>
            <person name="Salamov A."/>
            <person name="Wisecaver J."/>
            <person name="Long T.M."/>
            <person name="Aerts A.L."/>
            <person name="Barry K."/>
            <person name="Choi C."/>
            <person name="Clum A."/>
            <person name="Coughlan A.Y."/>
            <person name="Deshpande S."/>
            <person name="Douglass A.P."/>
            <person name="Hanson S.J."/>
            <person name="Klenk H.-P."/>
            <person name="Labutti K."/>
            <person name="Lapidus A."/>
            <person name="Lindquist E."/>
            <person name="Lipzen A."/>
            <person name="Meier-Kolthoff J.P."/>
            <person name="Ohm R.A."/>
            <person name="Otillar R.P."/>
            <person name="Pangilinan J."/>
            <person name="Peng Y."/>
            <person name="Rokas A."/>
            <person name="Rosa C.A."/>
            <person name="Scheuner C."/>
            <person name="Sibirny A.A."/>
            <person name="Slot J.C."/>
            <person name="Stielow J.B."/>
            <person name="Sun H."/>
            <person name="Kurtzman C.P."/>
            <person name="Blackwell M."/>
            <person name="Grigoriev I.V."/>
            <person name="Jeffries T.W."/>
        </authorList>
    </citation>
    <scope>NUCLEOTIDE SEQUENCE [LARGE SCALE GENOMIC DNA]</scope>
    <source>
        <strain evidence="4">DSM 1968</strain>
    </source>
</reference>
<accession>A0A1D2VEA5</accession>
<evidence type="ECO:0000313" key="3">
    <source>
        <dbReference type="EMBL" id="ODV59966.1"/>
    </source>
</evidence>
<feature type="transmembrane region" description="Helical" evidence="2">
    <location>
        <begin position="130"/>
        <end position="154"/>
    </location>
</feature>
<feature type="compositionally biased region" description="Low complexity" evidence="1">
    <location>
        <begin position="276"/>
        <end position="285"/>
    </location>
</feature>
<gene>
    <name evidence="3" type="ORF">ASCRUDRAFT_71436</name>
</gene>
<keyword evidence="2" id="KW-0472">Membrane</keyword>
<sequence>METTASEKQPKHEQTSVFTTELHPADTRESESDFEGPEQHRQQSEELSFDDFKRYLFFKLQAGYDRGKVNVYSVALSSTGRTLTLPRYAISLLKRFKVKYIDRAILFAFNHPIVVTFIVVTLFVTSPVLIPLSIMFFISAFVSFVVFVGAFAFWFGTAFVLLPLILTLTGLTITSYLFVSSIYNFYISNYDPKSFQRSFLRRLANKFPPSIGTIEVDPKKTPKEKNKSKIVNTTSNVPASVSNKNSNNDFQNTAQFPAEIDTNSTPQKNLSIDQLIQSQSQVQPQSQPPVNPQLQSSISSLSPAQQTEKLLSPTY</sequence>
<protein>
    <recommendedName>
        <fullName evidence="5">Outer spore wall protein 5</fullName>
    </recommendedName>
</protein>
<evidence type="ECO:0008006" key="5">
    <source>
        <dbReference type="Google" id="ProtNLM"/>
    </source>
</evidence>
<feature type="transmembrane region" description="Helical" evidence="2">
    <location>
        <begin position="104"/>
        <end position="124"/>
    </location>
</feature>
<keyword evidence="2" id="KW-1133">Transmembrane helix</keyword>
<dbReference type="EMBL" id="KV454484">
    <property type="protein sequence ID" value="ODV59966.1"/>
    <property type="molecule type" value="Genomic_DNA"/>
</dbReference>
<feature type="region of interest" description="Disordered" evidence="1">
    <location>
        <begin position="1"/>
        <end position="46"/>
    </location>
</feature>
<evidence type="ECO:0000256" key="2">
    <source>
        <dbReference type="SAM" id="Phobius"/>
    </source>
</evidence>
<evidence type="ECO:0000256" key="1">
    <source>
        <dbReference type="SAM" id="MobiDB-lite"/>
    </source>
</evidence>
<evidence type="ECO:0000313" key="4">
    <source>
        <dbReference type="Proteomes" id="UP000095038"/>
    </source>
</evidence>
<proteinExistence type="predicted"/>
<name>A0A1D2VEA5_9ASCO</name>
<feature type="region of interest" description="Disordered" evidence="1">
    <location>
        <begin position="276"/>
        <end position="315"/>
    </location>
</feature>
<feature type="compositionally biased region" description="Polar residues" evidence="1">
    <location>
        <begin position="230"/>
        <end position="251"/>
    </location>
</feature>
<organism evidence="3 4">
    <name type="scientific">Ascoidea rubescens DSM 1968</name>
    <dbReference type="NCBI Taxonomy" id="1344418"/>
    <lineage>
        <taxon>Eukaryota</taxon>
        <taxon>Fungi</taxon>
        <taxon>Dikarya</taxon>
        <taxon>Ascomycota</taxon>
        <taxon>Saccharomycotina</taxon>
        <taxon>Saccharomycetes</taxon>
        <taxon>Ascoideaceae</taxon>
        <taxon>Ascoidea</taxon>
    </lineage>
</organism>
<keyword evidence="4" id="KW-1185">Reference proteome</keyword>
<keyword evidence="2" id="KW-0812">Transmembrane</keyword>
<feature type="compositionally biased region" description="Low complexity" evidence="1">
    <location>
        <begin position="292"/>
        <end position="306"/>
    </location>
</feature>
<dbReference type="AlphaFoldDB" id="A0A1D2VEA5"/>